<evidence type="ECO:0000313" key="2">
    <source>
        <dbReference type="Proteomes" id="UP000010473"/>
    </source>
</evidence>
<gene>
    <name evidence="1" type="ordered locus">Sta7437_1904</name>
</gene>
<protein>
    <submittedName>
        <fullName evidence="1">Uncharacterized protein</fullName>
    </submittedName>
</protein>
<evidence type="ECO:0000313" key="1">
    <source>
        <dbReference type="EMBL" id="AFZ35460.1"/>
    </source>
</evidence>
<reference evidence="2" key="1">
    <citation type="journal article" date="2013" name="Proc. Natl. Acad. Sci. U.S.A.">
        <title>Improving the coverage of the cyanobacterial phylum using diversity-driven genome sequencing.</title>
        <authorList>
            <person name="Shih P.M."/>
            <person name="Wu D."/>
            <person name="Latifi A."/>
            <person name="Axen S.D."/>
            <person name="Fewer D.P."/>
            <person name="Talla E."/>
            <person name="Calteau A."/>
            <person name="Cai F."/>
            <person name="Tandeau de Marsac N."/>
            <person name="Rippka R."/>
            <person name="Herdman M."/>
            <person name="Sivonen K."/>
            <person name="Coursin T."/>
            <person name="Laurent T."/>
            <person name="Goodwin L."/>
            <person name="Nolan M."/>
            <person name="Davenport K.W."/>
            <person name="Han C.S."/>
            <person name="Rubin E.M."/>
            <person name="Eisen J.A."/>
            <person name="Woyke T."/>
            <person name="Gugger M."/>
            <person name="Kerfeld C.A."/>
        </authorList>
    </citation>
    <scope>NUCLEOTIDE SEQUENCE [LARGE SCALE GENOMIC DNA]</scope>
    <source>
        <strain evidence="2">ATCC 29371 / PCC 7437</strain>
    </source>
</reference>
<dbReference type="KEGG" id="scs:Sta7437_1904"/>
<dbReference type="eggNOG" id="ENOG50337AH">
    <property type="taxonomic scope" value="Bacteria"/>
</dbReference>
<proteinExistence type="predicted"/>
<dbReference type="HOGENOM" id="CLU_1969185_0_0_3"/>
<accession>K9XS83</accession>
<dbReference type="RefSeq" id="WP_015193131.1">
    <property type="nucleotide sequence ID" value="NC_019748.1"/>
</dbReference>
<sequence>MIATSEPANRPRLVSLAVLFGWTHANDRQFIFQNIPPRIIYSVDHGHFFPNPPDWKIKDHECNFTNAELKQVYDILINVTEEMIVEVVAVPPKEWGISLKERLGMIIYLTKRKKELQNHLESRLSIS</sequence>
<dbReference type="Proteomes" id="UP000010473">
    <property type="component" value="Chromosome"/>
</dbReference>
<dbReference type="OrthoDB" id="583663at2"/>
<dbReference type="EMBL" id="CP003653">
    <property type="protein sequence ID" value="AFZ35460.1"/>
    <property type="molecule type" value="Genomic_DNA"/>
</dbReference>
<dbReference type="AlphaFoldDB" id="K9XS83"/>
<keyword evidence="2" id="KW-1185">Reference proteome</keyword>
<name>K9XS83_STAC7</name>
<organism evidence="1 2">
    <name type="scientific">Stanieria cyanosphaera (strain ATCC 29371 / PCC 7437)</name>
    <dbReference type="NCBI Taxonomy" id="111780"/>
    <lineage>
        <taxon>Bacteria</taxon>
        <taxon>Bacillati</taxon>
        <taxon>Cyanobacteriota</taxon>
        <taxon>Cyanophyceae</taxon>
        <taxon>Pleurocapsales</taxon>
        <taxon>Dermocarpellaceae</taxon>
        <taxon>Stanieria</taxon>
    </lineage>
</organism>